<sequence>MLYTMSQGYRYLDAEEKGDIFIVTLRNGGDNRLNFDICKELMCVMRDIRQRLKPDSEGALIVRGNNKFFTNLLHAVLDFPFPTIAVITGHTFGGGCPFSLAFDYRIMNSDRGFWSMVAVDFGLHFPGIGSLVKSKLVPSVARKVLLEGHKYTGKEALADGIVDRIVSAEELLPTAVELASRVKSKARGNVYGLLRAELNLEPLKRLQSVSHVHNQRIKPRKVATKL</sequence>
<evidence type="ECO:0000313" key="2">
    <source>
        <dbReference type="Proteomes" id="UP001143910"/>
    </source>
</evidence>
<name>A0ACC1NKG9_9HYPO</name>
<comment type="caution">
    <text evidence="1">The sequence shown here is derived from an EMBL/GenBank/DDBJ whole genome shotgun (WGS) entry which is preliminary data.</text>
</comment>
<keyword evidence="2" id="KW-1185">Reference proteome</keyword>
<protein>
    <submittedName>
        <fullName evidence="1">Uncharacterized protein</fullName>
    </submittedName>
</protein>
<reference evidence="1" key="1">
    <citation type="submission" date="2022-08" db="EMBL/GenBank/DDBJ databases">
        <title>Genome Sequence of Lecanicillium fungicola.</title>
        <authorList>
            <person name="Buettner E."/>
        </authorList>
    </citation>
    <scope>NUCLEOTIDE SEQUENCE</scope>
    <source>
        <strain evidence="1">Babe33</strain>
    </source>
</reference>
<gene>
    <name evidence="1" type="ORF">NQ176_g3309</name>
</gene>
<evidence type="ECO:0000313" key="1">
    <source>
        <dbReference type="EMBL" id="KAJ2979351.1"/>
    </source>
</evidence>
<dbReference type="EMBL" id="JANJQO010000291">
    <property type="protein sequence ID" value="KAJ2979351.1"/>
    <property type="molecule type" value="Genomic_DNA"/>
</dbReference>
<organism evidence="1 2">
    <name type="scientific">Zarea fungicola</name>
    <dbReference type="NCBI Taxonomy" id="93591"/>
    <lineage>
        <taxon>Eukaryota</taxon>
        <taxon>Fungi</taxon>
        <taxon>Dikarya</taxon>
        <taxon>Ascomycota</taxon>
        <taxon>Pezizomycotina</taxon>
        <taxon>Sordariomycetes</taxon>
        <taxon>Hypocreomycetidae</taxon>
        <taxon>Hypocreales</taxon>
        <taxon>Cordycipitaceae</taxon>
        <taxon>Zarea</taxon>
    </lineage>
</organism>
<dbReference type="Proteomes" id="UP001143910">
    <property type="component" value="Unassembled WGS sequence"/>
</dbReference>
<proteinExistence type="predicted"/>
<accession>A0ACC1NKG9</accession>